<proteinExistence type="predicted"/>
<accession>A0A4R7K9B0</accession>
<dbReference type="RefSeq" id="WP_133685595.1">
    <property type="nucleotide sequence ID" value="NZ_SOAY01000005.1"/>
</dbReference>
<gene>
    <name evidence="1" type="ORF">CLV90_0124</name>
</gene>
<reference evidence="1 2" key="1">
    <citation type="submission" date="2019-03" db="EMBL/GenBank/DDBJ databases">
        <title>Genomic Encyclopedia of Archaeal and Bacterial Type Strains, Phase II (KMG-II): from individual species to whole genera.</title>
        <authorList>
            <person name="Goeker M."/>
        </authorList>
    </citation>
    <scope>NUCLEOTIDE SEQUENCE [LARGE SCALE GENOMIC DNA]</scope>
    <source>
        <strain evidence="1 2">DSM 25233</strain>
    </source>
</reference>
<comment type="caution">
    <text evidence="1">The sequence shown here is derived from an EMBL/GenBank/DDBJ whole genome shotgun (WGS) entry which is preliminary data.</text>
</comment>
<keyword evidence="2" id="KW-1185">Reference proteome</keyword>
<dbReference type="OrthoDB" id="1450068at2"/>
<dbReference type="EMBL" id="SOAY01000005">
    <property type="protein sequence ID" value="TDT50332.1"/>
    <property type="molecule type" value="Genomic_DNA"/>
</dbReference>
<evidence type="ECO:0000313" key="2">
    <source>
        <dbReference type="Proteomes" id="UP000294749"/>
    </source>
</evidence>
<evidence type="ECO:0000313" key="1">
    <source>
        <dbReference type="EMBL" id="TDT50332.1"/>
    </source>
</evidence>
<sequence length="68" mass="7860">MSSMKNYIRSICSTCTYMAYCSLTKDKNSIFSCSDYVHVLDITNEPTLIISNEMASKEFERELVLNYI</sequence>
<protein>
    <submittedName>
        <fullName evidence="1">Uncharacterized protein</fullName>
    </submittedName>
</protein>
<name>A0A4R7K9B0_9FLAO</name>
<dbReference type="AlphaFoldDB" id="A0A4R7K9B0"/>
<organism evidence="1 2">
    <name type="scientific">Maribacter spongiicola</name>
    <dbReference type="NCBI Taxonomy" id="1206753"/>
    <lineage>
        <taxon>Bacteria</taxon>
        <taxon>Pseudomonadati</taxon>
        <taxon>Bacteroidota</taxon>
        <taxon>Flavobacteriia</taxon>
        <taxon>Flavobacteriales</taxon>
        <taxon>Flavobacteriaceae</taxon>
        <taxon>Maribacter</taxon>
    </lineage>
</organism>
<dbReference type="Proteomes" id="UP000294749">
    <property type="component" value="Unassembled WGS sequence"/>
</dbReference>